<dbReference type="Proteomes" id="UP000256864">
    <property type="component" value="Unassembled WGS sequence"/>
</dbReference>
<sequence length="231" mass="25933">MARSSYIIIGAILLFGAYLYGVTALSPVEPVGRLGFVKLANPDMYPGHPQSKVLASYAAQRGSKCALVVHYAGSSNYRHYREGNVTIIELAYISSEYRTDIDWGEVIESFIFGIPDGKYRYRADGYEFDSLDEAMDYVESVARSKGQEGPMPMVFHGTVREGNVFINPGCGFPLYVQIAWRQYGRLGAYYYIVKGLLHPYLNNPYAAYELSHASDLQRLYNEGALDYTGYD</sequence>
<reference evidence="1 2" key="1">
    <citation type="submission" date="2018-07" db="EMBL/GenBank/DDBJ databases">
        <title>Genomic Encyclopedia of Type Strains, Phase IV (KMG-IV): sequencing the most valuable type-strain genomes for metagenomic binning, comparative biology and taxonomic classification.</title>
        <authorList>
            <person name="Goeker M."/>
        </authorList>
    </citation>
    <scope>NUCLEOTIDE SEQUENCE [LARGE SCALE GENOMIC DNA]</scope>
    <source>
        <strain evidence="1 2">DSM 7466</strain>
    </source>
</reference>
<organism evidence="1 2">
    <name type="scientific">Methanothermobacter defluvii</name>
    <dbReference type="NCBI Taxonomy" id="49339"/>
    <lineage>
        <taxon>Archaea</taxon>
        <taxon>Methanobacteriati</taxon>
        <taxon>Methanobacteriota</taxon>
        <taxon>Methanomada group</taxon>
        <taxon>Methanobacteria</taxon>
        <taxon>Methanobacteriales</taxon>
        <taxon>Methanobacteriaceae</taxon>
        <taxon>Methanothermobacter</taxon>
    </lineage>
</organism>
<dbReference type="GeneID" id="77404169"/>
<evidence type="ECO:0000313" key="1">
    <source>
        <dbReference type="EMBL" id="REE24598.1"/>
    </source>
</evidence>
<evidence type="ECO:0000313" key="2">
    <source>
        <dbReference type="Proteomes" id="UP000256864"/>
    </source>
</evidence>
<gene>
    <name evidence="1" type="ORF">C7452_1706</name>
</gene>
<keyword evidence="2" id="KW-1185">Reference proteome</keyword>
<name>A0A371NBP1_9EURY</name>
<proteinExistence type="predicted"/>
<dbReference type="RefSeq" id="WP_115892826.1">
    <property type="nucleotide sequence ID" value="NZ_QREL01000004.1"/>
</dbReference>
<accession>A0A371NBP1</accession>
<protein>
    <submittedName>
        <fullName evidence="1">Uncharacterized protein</fullName>
    </submittedName>
</protein>
<dbReference type="AlphaFoldDB" id="A0A371NBP1"/>
<comment type="caution">
    <text evidence="1">The sequence shown here is derived from an EMBL/GenBank/DDBJ whole genome shotgun (WGS) entry which is preliminary data.</text>
</comment>
<dbReference type="EMBL" id="QREL01000004">
    <property type="protein sequence ID" value="REE24598.1"/>
    <property type="molecule type" value="Genomic_DNA"/>
</dbReference>